<feature type="domain" description="Reverse transcriptase" evidence="1">
    <location>
        <begin position="42"/>
        <end position="117"/>
    </location>
</feature>
<evidence type="ECO:0000259" key="1">
    <source>
        <dbReference type="Pfam" id="PF00078"/>
    </source>
</evidence>
<dbReference type="PANTHER" id="PTHR33332">
    <property type="entry name" value="REVERSE TRANSCRIPTASE DOMAIN-CONTAINING PROTEIN"/>
    <property type="match status" value="1"/>
</dbReference>
<dbReference type="EMBL" id="RCHS01004177">
    <property type="protein sequence ID" value="RMX37239.1"/>
    <property type="molecule type" value="Genomic_DNA"/>
</dbReference>
<proteinExistence type="predicted"/>
<evidence type="ECO:0000313" key="2">
    <source>
        <dbReference type="EMBL" id="RMX37239.1"/>
    </source>
</evidence>
<dbReference type="Pfam" id="PF00078">
    <property type="entry name" value="RVT_1"/>
    <property type="match status" value="1"/>
</dbReference>
<sequence>MKNFKTLRSDRSTGADQIPTTFIKLAADRLAGPLTRIINRSILGPMIFNLYVSDLRDNLDLSTSCCQYADDTSLYTHCAVRELESPTCDLNESLTKLGSWSKDSNLALNPNKTKFMVLSAQQMSSHHKLADCALNRIKCAI</sequence>
<evidence type="ECO:0000313" key="3">
    <source>
        <dbReference type="Proteomes" id="UP000275408"/>
    </source>
</evidence>
<comment type="caution">
    <text evidence="2">The sequence shown here is derived from an EMBL/GenBank/DDBJ whole genome shotgun (WGS) entry which is preliminary data.</text>
</comment>
<protein>
    <recommendedName>
        <fullName evidence="1">Reverse transcriptase domain-containing protein</fullName>
    </recommendedName>
</protein>
<reference evidence="2 3" key="1">
    <citation type="journal article" date="2018" name="Sci. Rep.">
        <title>Comparative analysis of the Pocillopora damicornis genome highlights role of immune system in coral evolution.</title>
        <authorList>
            <person name="Cunning R."/>
            <person name="Bay R.A."/>
            <person name="Gillette P."/>
            <person name="Baker A.C."/>
            <person name="Traylor-Knowles N."/>
        </authorList>
    </citation>
    <scope>NUCLEOTIDE SEQUENCE [LARGE SCALE GENOMIC DNA]</scope>
    <source>
        <strain evidence="2">RSMAS</strain>
        <tissue evidence="2">Whole animal</tissue>
    </source>
</reference>
<gene>
    <name evidence="2" type="ORF">pdam_00011410</name>
</gene>
<keyword evidence="3" id="KW-1185">Reference proteome</keyword>
<dbReference type="InterPro" id="IPR000477">
    <property type="entry name" value="RT_dom"/>
</dbReference>
<organism evidence="2 3">
    <name type="scientific">Pocillopora damicornis</name>
    <name type="common">Cauliflower coral</name>
    <name type="synonym">Millepora damicornis</name>
    <dbReference type="NCBI Taxonomy" id="46731"/>
    <lineage>
        <taxon>Eukaryota</taxon>
        <taxon>Metazoa</taxon>
        <taxon>Cnidaria</taxon>
        <taxon>Anthozoa</taxon>
        <taxon>Hexacorallia</taxon>
        <taxon>Scleractinia</taxon>
        <taxon>Astrocoeniina</taxon>
        <taxon>Pocilloporidae</taxon>
        <taxon>Pocillopora</taxon>
    </lineage>
</organism>
<accession>A0A3M6T7G0</accession>
<dbReference type="AlphaFoldDB" id="A0A3M6T7G0"/>
<name>A0A3M6T7G0_POCDA</name>
<dbReference type="Proteomes" id="UP000275408">
    <property type="component" value="Unassembled WGS sequence"/>
</dbReference>